<dbReference type="SUPFAM" id="SSF55729">
    <property type="entry name" value="Acyl-CoA N-acyltransferases (Nat)"/>
    <property type="match status" value="1"/>
</dbReference>
<evidence type="ECO:0000259" key="1">
    <source>
        <dbReference type="PROSITE" id="PS51186"/>
    </source>
</evidence>
<dbReference type="InterPro" id="IPR016181">
    <property type="entry name" value="Acyl_CoA_acyltransferase"/>
</dbReference>
<dbReference type="InterPro" id="IPR052829">
    <property type="entry name" value="N-acetyltransferase_domain"/>
</dbReference>
<name>A0ABP8SSL1_9ACTN</name>
<proteinExistence type="predicted"/>
<dbReference type="Pfam" id="PF00583">
    <property type="entry name" value="Acetyltransf_1"/>
    <property type="match status" value="1"/>
</dbReference>
<reference evidence="3" key="1">
    <citation type="journal article" date="2019" name="Int. J. Syst. Evol. Microbiol.">
        <title>The Global Catalogue of Microorganisms (GCM) 10K type strain sequencing project: providing services to taxonomists for standard genome sequencing and annotation.</title>
        <authorList>
            <consortium name="The Broad Institute Genomics Platform"/>
            <consortium name="The Broad Institute Genome Sequencing Center for Infectious Disease"/>
            <person name="Wu L."/>
            <person name="Ma J."/>
        </authorList>
    </citation>
    <scope>NUCLEOTIDE SEQUENCE [LARGE SCALE GENOMIC DNA]</scope>
    <source>
        <strain evidence="3">JCM 3175</strain>
    </source>
</reference>
<evidence type="ECO:0000313" key="2">
    <source>
        <dbReference type="EMBL" id="GAA4574920.1"/>
    </source>
</evidence>
<comment type="caution">
    <text evidence="2">The sequence shown here is derived from an EMBL/GenBank/DDBJ whole genome shotgun (WGS) entry which is preliminary data.</text>
</comment>
<keyword evidence="3" id="KW-1185">Reference proteome</keyword>
<dbReference type="Gene3D" id="3.40.630.30">
    <property type="match status" value="1"/>
</dbReference>
<sequence>MHYRTGVLTPKLEPMTDEQYLRYRQRAEAKYAQDIADSGAMPLPEAQEKAREDYERLLPDGLATEGHRLWTAYDGDDEVGMLWLHLEQKSDGLHAFGYDFEVREDLRRKGYGRAIMQTAEQVCRELGVVSIGLNVFGFNLGARALYEQMGYEVTAIKMRKCLQP</sequence>
<accession>A0ABP8SSL1</accession>
<dbReference type="PROSITE" id="PS51186">
    <property type="entry name" value="GNAT"/>
    <property type="match status" value="1"/>
</dbReference>
<protein>
    <submittedName>
        <fullName evidence="2">GNAT family N-acetyltransferase</fullName>
    </submittedName>
</protein>
<evidence type="ECO:0000313" key="3">
    <source>
        <dbReference type="Proteomes" id="UP001500307"/>
    </source>
</evidence>
<dbReference type="PANTHER" id="PTHR43259">
    <property type="entry name" value="SPT10P"/>
    <property type="match status" value="1"/>
</dbReference>
<gene>
    <name evidence="2" type="ORF">GCM10023176_43110</name>
</gene>
<organism evidence="2 3">
    <name type="scientific">Micromonospora coerulea</name>
    <dbReference type="NCBI Taxonomy" id="47856"/>
    <lineage>
        <taxon>Bacteria</taxon>
        <taxon>Bacillati</taxon>
        <taxon>Actinomycetota</taxon>
        <taxon>Actinomycetes</taxon>
        <taxon>Micromonosporales</taxon>
        <taxon>Micromonosporaceae</taxon>
        <taxon>Micromonospora</taxon>
    </lineage>
</organism>
<dbReference type="CDD" id="cd04301">
    <property type="entry name" value="NAT_SF"/>
    <property type="match status" value="1"/>
</dbReference>
<dbReference type="InterPro" id="IPR000182">
    <property type="entry name" value="GNAT_dom"/>
</dbReference>
<dbReference type="Proteomes" id="UP001500307">
    <property type="component" value="Unassembled WGS sequence"/>
</dbReference>
<feature type="domain" description="N-acetyltransferase" evidence="1">
    <location>
        <begin position="21"/>
        <end position="164"/>
    </location>
</feature>
<dbReference type="PANTHER" id="PTHR43259:SF1">
    <property type="entry name" value="N-ACETYLTRANSFERASE DOMAIN-CONTAINING PROTEIN"/>
    <property type="match status" value="1"/>
</dbReference>
<dbReference type="EMBL" id="BAABGU010000025">
    <property type="protein sequence ID" value="GAA4574920.1"/>
    <property type="molecule type" value="Genomic_DNA"/>
</dbReference>